<name>A0A2H3JV74_WOLCO</name>
<dbReference type="AlphaFoldDB" id="A0A2H3JV74"/>
<dbReference type="EMBL" id="KB468113">
    <property type="protein sequence ID" value="PCH41748.1"/>
    <property type="molecule type" value="Genomic_DNA"/>
</dbReference>
<protein>
    <submittedName>
        <fullName evidence="1">Uncharacterized protein</fullName>
    </submittedName>
</protein>
<sequence>MPADHQQKSTCATEAHLHMGPICTMTTHPKPLMGMVPNKLIVHNTAYGKPGLWDCPSWNKKRVKDFYRHLHKYSKGWLPHGITKAIKPCPLDPEYLAARQQEYEEHLVILHKQSEQLFTEHACMRCAEAEAEAEHRRLWLSARPIMPPSLLSCIEDEPECIQSIIDRVKKPTECVEQCLKDIPDDISPFKMALCNQAVVLDHIWKWVVDFQEEFSHMADAIT</sequence>
<evidence type="ECO:0000313" key="2">
    <source>
        <dbReference type="Proteomes" id="UP000218811"/>
    </source>
</evidence>
<dbReference type="Proteomes" id="UP000218811">
    <property type="component" value="Unassembled WGS sequence"/>
</dbReference>
<evidence type="ECO:0000313" key="1">
    <source>
        <dbReference type="EMBL" id="PCH41748.1"/>
    </source>
</evidence>
<organism evidence="1 2">
    <name type="scientific">Wolfiporia cocos (strain MD-104)</name>
    <name type="common">Brown rot fungus</name>
    <dbReference type="NCBI Taxonomy" id="742152"/>
    <lineage>
        <taxon>Eukaryota</taxon>
        <taxon>Fungi</taxon>
        <taxon>Dikarya</taxon>
        <taxon>Basidiomycota</taxon>
        <taxon>Agaricomycotina</taxon>
        <taxon>Agaricomycetes</taxon>
        <taxon>Polyporales</taxon>
        <taxon>Phaeolaceae</taxon>
        <taxon>Wolfiporia</taxon>
    </lineage>
</organism>
<reference evidence="1 2" key="1">
    <citation type="journal article" date="2012" name="Science">
        <title>The Paleozoic origin of enzymatic lignin decomposition reconstructed from 31 fungal genomes.</title>
        <authorList>
            <person name="Floudas D."/>
            <person name="Binder M."/>
            <person name="Riley R."/>
            <person name="Barry K."/>
            <person name="Blanchette R.A."/>
            <person name="Henrissat B."/>
            <person name="Martinez A.T."/>
            <person name="Otillar R."/>
            <person name="Spatafora J.W."/>
            <person name="Yadav J.S."/>
            <person name="Aerts A."/>
            <person name="Benoit I."/>
            <person name="Boyd A."/>
            <person name="Carlson A."/>
            <person name="Copeland A."/>
            <person name="Coutinho P.M."/>
            <person name="de Vries R.P."/>
            <person name="Ferreira P."/>
            <person name="Findley K."/>
            <person name="Foster B."/>
            <person name="Gaskell J."/>
            <person name="Glotzer D."/>
            <person name="Gorecki P."/>
            <person name="Heitman J."/>
            <person name="Hesse C."/>
            <person name="Hori C."/>
            <person name="Igarashi K."/>
            <person name="Jurgens J.A."/>
            <person name="Kallen N."/>
            <person name="Kersten P."/>
            <person name="Kohler A."/>
            <person name="Kuees U."/>
            <person name="Kumar T.K.A."/>
            <person name="Kuo A."/>
            <person name="LaButti K."/>
            <person name="Larrondo L.F."/>
            <person name="Lindquist E."/>
            <person name="Ling A."/>
            <person name="Lombard V."/>
            <person name="Lucas S."/>
            <person name="Lundell T."/>
            <person name="Martin R."/>
            <person name="McLaughlin D.J."/>
            <person name="Morgenstern I."/>
            <person name="Morin E."/>
            <person name="Murat C."/>
            <person name="Nagy L.G."/>
            <person name="Nolan M."/>
            <person name="Ohm R.A."/>
            <person name="Patyshakuliyeva A."/>
            <person name="Rokas A."/>
            <person name="Ruiz-Duenas F.J."/>
            <person name="Sabat G."/>
            <person name="Salamov A."/>
            <person name="Samejima M."/>
            <person name="Schmutz J."/>
            <person name="Slot J.C."/>
            <person name="St John F."/>
            <person name="Stenlid J."/>
            <person name="Sun H."/>
            <person name="Sun S."/>
            <person name="Syed K."/>
            <person name="Tsang A."/>
            <person name="Wiebenga A."/>
            <person name="Young D."/>
            <person name="Pisabarro A."/>
            <person name="Eastwood D.C."/>
            <person name="Martin F."/>
            <person name="Cullen D."/>
            <person name="Grigoriev I.V."/>
            <person name="Hibbett D.S."/>
        </authorList>
    </citation>
    <scope>NUCLEOTIDE SEQUENCE [LARGE SCALE GENOMIC DNA]</scope>
    <source>
        <strain evidence="1 2">MD-104</strain>
    </source>
</reference>
<gene>
    <name evidence="1" type="ORF">WOLCODRAFT_17314</name>
</gene>
<keyword evidence="2" id="KW-1185">Reference proteome</keyword>
<proteinExistence type="predicted"/>
<accession>A0A2H3JV74</accession>